<feature type="chain" id="PRO_5047414824" description="Secreted protein" evidence="2">
    <location>
        <begin position="19"/>
        <end position="171"/>
    </location>
</feature>
<dbReference type="EMBL" id="JAVDRD010000015">
    <property type="protein sequence ID" value="MDR6513123.1"/>
    <property type="molecule type" value="Genomic_DNA"/>
</dbReference>
<name>A0ABU1MRZ6_9SPHN</name>
<sequence>MALALACGLVLAPAPALAQAEPQTQDSQAQTSQATPSAAPTVAVPQVAGPGLPTLSNADGNLAQRLITGSQATRCRPGRSADGAIVVCGGAEAREKERLPLRDQTDTAQSTNDGLPRAPNVFGMAPCKGNGACVGFGSVPPPMYYFDITALPPPPPGSDADRIAKGEIRAP</sequence>
<dbReference type="Proteomes" id="UP001184150">
    <property type="component" value="Unassembled WGS sequence"/>
</dbReference>
<evidence type="ECO:0000256" key="2">
    <source>
        <dbReference type="SAM" id="SignalP"/>
    </source>
</evidence>
<reference evidence="3 4" key="1">
    <citation type="submission" date="2023-07" db="EMBL/GenBank/DDBJ databases">
        <title>Sorghum-associated microbial communities from plants grown in Nebraska, USA.</title>
        <authorList>
            <person name="Schachtman D."/>
        </authorList>
    </citation>
    <scope>NUCLEOTIDE SEQUENCE [LARGE SCALE GENOMIC DNA]</scope>
    <source>
        <strain evidence="3 4">DS1027</strain>
    </source>
</reference>
<organism evidence="3 4">
    <name type="scientific">Novosphingobium capsulatum</name>
    <dbReference type="NCBI Taxonomy" id="13688"/>
    <lineage>
        <taxon>Bacteria</taxon>
        <taxon>Pseudomonadati</taxon>
        <taxon>Pseudomonadota</taxon>
        <taxon>Alphaproteobacteria</taxon>
        <taxon>Sphingomonadales</taxon>
        <taxon>Sphingomonadaceae</taxon>
        <taxon>Novosphingobium</taxon>
    </lineage>
</organism>
<proteinExistence type="predicted"/>
<feature type="compositionally biased region" description="Basic and acidic residues" evidence="1">
    <location>
        <begin position="159"/>
        <end position="171"/>
    </location>
</feature>
<evidence type="ECO:0008006" key="5">
    <source>
        <dbReference type="Google" id="ProtNLM"/>
    </source>
</evidence>
<feature type="signal peptide" evidence="2">
    <location>
        <begin position="1"/>
        <end position="18"/>
    </location>
</feature>
<evidence type="ECO:0000313" key="3">
    <source>
        <dbReference type="EMBL" id="MDR6513123.1"/>
    </source>
</evidence>
<comment type="caution">
    <text evidence="3">The sequence shown here is derived from an EMBL/GenBank/DDBJ whole genome shotgun (WGS) entry which is preliminary data.</text>
</comment>
<evidence type="ECO:0000313" key="4">
    <source>
        <dbReference type="Proteomes" id="UP001184150"/>
    </source>
</evidence>
<feature type="region of interest" description="Disordered" evidence="1">
    <location>
        <begin position="21"/>
        <end position="40"/>
    </location>
</feature>
<gene>
    <name evidence="3" type="ORF">J2792_004013</name>
</gene>
<accession>A0ABU1MRZ6</accession>
<protein>
    <recommendedName>
        <fullName evidence="5">Secreted protein</fullName>
    </recommendedName>
</protein>
<keyword evidence="2" id="KW-0732">Signal</keyword>
<feature type="region of interest" description="Disordered" evidence="1">
    <location>
        <begin position="150"/>
        <end position="171"/>
    </location>
</feature>
<keyword evidence="4" id="KW-1185">Reference proteome</keyword>
<evidence type="ECO:0000256" key="1">
    <source>
        <dbReference type="SAM" id="MobiDB-lite"/>
    </source>
</evidence>
<feature type="region of interest" description="Disordered" evidence="1">
    <location>
        <begin position="97"/>
        <end position="117"/>
    </location>
</feature>